<feature type="transmembrane region" description="Helical" evidence="6">
    <location>
        <begin position="86"/>
        <end position="105"/>
    </location>
</feature>
<proteinExistence type="predicted"/>
<dbReference type="GeneID" id="27723729"/>
<dbReference type="HOGENOM" id="CLU_000960_25_1_1"/>
<dbReference type="PANTHER" id="PTHR23501">
    <property type="entry name" value="MAJOR FACILITATOR SUPERFAMILY"/>
    <property type="match status" value="1"/>
</dbReference>
<dbReference type="OMA" id="KDGIAHH"/>
<dbReference type="KEGG" id="sapo:SAPIO_CDS4657"/>
<dbReference type="EMBL" id="JOWA01000093">
    <property type="protein sequence ID" value="KEZ43463.1"/>
    <property type="molecule type" value="Genomic_DNA"/>
</dbReference>
<keyword evidence="2" id="KW-0813">Transport</keyword>
<feature type="transmembrane region" description="Helical" evidence="6">
    <location>
        <begin position="178"/>
        <end position="198"/>
    </location>
</feature>
<evidence type="ECO:0000256" key="5">
    <source>
        <dbReference type="ARBA" id="ARBA00023136"/>
    </source>
</evidence>
<dbReference type="AlphaFoldDB" id="A0A084G801"/>
<feature type="transmembrane region" description="Helical" evidence="6">
    <location>
        <begin position="320"/>
        <end position="343"/>
    </location>
</feature>
<dbReference type="Gene3D" id="1.20.1250.20">
    <property type="entry name" value="MFS general substrate transporter like domains"/>
    <property type="match status" value="2"/>
</dbReference>
<feature type="transmembrane region" description="Helical" evidence="6">
    <location>
        <begin position="381"/>
        <end position="402"/>
    </location>
</feature>
<evidence type="ECO:0000259" key="7">
    <source>
        <dbReference type="PROSITE" id="PS50850"/>
    </source>
</evidence>
<dbReference type="OrthoDB" id="2587356at2759"/>
<evidence type="ECO:0000313" key="9">
    <source>
        <dbReference type="Proteomes" id="UP000028545"/>
    </source>
</evidence>
<name>A0A084G801_PSEDA</name>
<evidence type="ECO:0000256" key="2">
    <source>
        <dbReference type="ARBA" id="ARBA00022448"/>
    </source>
</evidence>
<dbReference type="Pfam" id="PF06609">
    <property type="entry name" value="TRI12"/>
    <property type="match status" value="1"/>
</dbReference>
<dbReference type="SUPFAM" id="SSF103473">
    <property type="entry name" value="MFS general substrate transporter"/>
    <property type="match status" value="1"/>
</dbReference>
<reference evidence="8 9" key="1">
    <citation type="journal article" date="2014" name="Genome Announc.">
        <title>Draft genome sequence of the pathogenic fungus Scedosporium apiospermum.</title>
        <authorList>
            <person name="Vandeputte P."/>
            <person name="Ghamrawi S."/>
            <person name="Rechenmann M."/>
            <person name="Iltis A."/>
            <person name="Giraud S."/>
            <person name="Fleury M."/>
            <person name="Thornton C."/>
            <person name="Delhaes L."/>
            <person name="Meyer W."/>
            <person name="Papon N."/>
            <person name="Bouchara J.P."/>
        </authorList>
    </citation>
    <scope>NUCLEOTIDE SEQUENCE [LARGE SCALE GENOMIC DNA]</scope>
    <source>
        <strain evidence="8 9">IHEM 14462</strain>
    </source>
</reference>
<feature type="transmembrane region" description="Helical" evidence="6">
    <location>
        <begin position="143"/>
        <end position="166"/>
    </location>
</feature>
<evidence type="ECO:0000256" key="1">
    <source>
        <dbReference type="ARBA" id="ARBA00004141"/>
    </source>
</evidence>
<feature type="transmembrane region" description="Helical" evidence="6">
    <location>
        <begin position="111"/>
        <end position="131"/>
    </location>
</feature>
<organism evidence="8 9">
    <name type="scientific">Pseudallescheria apiosperma</name>
    <name type="common">Scedosporium apiospermum</name>
    <dbReference type="NCBI Taxonomy" id="563466"/>
    <lineage>
        <taxon>Eukaryota</taxon>
        <taxon>Fungi</taxon>
        <taxon>Dikarya</taxon>
        <taxon>Ascomycota</taxon>
        <taxon>Pezizomycotina</taxon>
        <taxon>Sordariomycetes</taxon>
        <taxon>Hypocreomycetidae</taxon>
        <taxon>Microascales</taxon>
        <taxon>Microascaceae</taxon>
        <taxon>Scedosporium</taxon>
    </lineage>
</organism>
<evidence type="ECO:0000256" key="6">
    <source>
        <dbReference type="SAM" id="Phobius"/>
    </source>
</evidence>
<feature type="domain" description="Major facilitator superfamily (MFS) profile" evidence="7">
    <location>
        <begin position="20"/>
        <end position="531"/>
    </location>
</feature>
<sequence>MAIDPQEVLERPVKVHLQTWIVVICINFVYFSQLTAIIGAGFLAQPIAALIGGASQTLWFSQSINLLGIAICFPVCQMADYWGRKWVLVILLGIGFAGTLMVARAQNVATAIAGFVLIGINYGSQPILFAVPSEILPRKQRPVAQATVNMSASVGGILSLVMGGALLRYGHLENYRTYFYVVAAFFGVSFLGILLFYYPPPREEQVSFTLAQNLQKLDWVGYALFAPGLTLFSMALSWSQNPYPWSDAHVIGPFVIGVAMIIAFIFYEWLVKKDGIAHHAVFSHRNLVISLLAVWIDGVSFFSANTYFAQQYGMFTGSDMLITGVAFGMFFIVGGVATVLFGWVSTRFRIVRVPGTIGLALIVLFNVLMATTKPSTSEGIYWGYTVFAGLGLGSVIPTFMVAAQLTTPPEMISLVSGLVSVSRPIGGVIGLAINNAIFHNTLSTQVPKKIGSAVSPFAFPSSSLGALITALTSQDNAALNSVPGVTPDILAAARGGLLDAYGLSFRNCWIAAACLCLPGVIVACFLKDPRSEFKAHIDAPVEVELMERQKVSEVIHLENVDGVRKGEN</sequence>
<gene>
    <name evidence="8" type="ORF">SAPIO_CDS4657</name>
</gene>
<comment type="caution">
    <text evidence="8">The sequence shown here is derived from an EMBL/GenBank/DDBJ whole genome shotgun (WGS) entry which is preliminary data.</text>
</comment>
<feature type="transmembrane region" description="Helical" evidence="6">
    <location>
        <begin position="509"/>
        <end position="526"/>
    </location>
</feature>
<dbReference type="GO" id="GO:0022857">
    <property type="term" value="F:transmembrane transporter activity"/>
    <property type="evidence" value="ECO:0007669"/>
    <property type="project" value="InterPro"/>
</dbReference>
<evidence type="ECO:0000256" key="3">
    <source>
        <dbReference type="ARBA" id="ARBA00022692"/>
    </source>
</evidence>
<feature type="transmembrane region" description="Helical" evidence="6">
    <location>
        <begin position="59"/>
        <end position="79"/>
    </location>
</feature>
<dbReference type="VEuPathDB" id="FungiDB:SAPIO_CDS4657"/>
<dbReference type="Proteomes" id="UP000028545">
    <property type="component" value="Unassembled WGS sequence"/>
</dbReference>
<keyword evidence="4 6" id="KW-1133">Transmembrane helix</keyword>
<keyword evidence="5 6" id="KW-0472">Membrane</keyword>
<evidence type="ECO:0000313" key="8">
    <source>
        <dbReference type="EMBL" id="KEZ43463.1"/>
    </source>
</evidence>
<protein>
    <recommendedName>
        <fullName evidence="7">Major facilitator superfamily (MFS) profile domain-containing protein</fullName>
    </recommendedName>
</protein>
<feature type="transmembrane region" description="Helical" evidence="6">
    <location>
        <begin position="20"/>
        <end position="47"/>
    </location>
</feature>
<keyword evidence="9" id="KW-1185">Reference proteome</keyword>
<dbReference type="InterPro" id="IPR020846">
    <property type="entry name" value="MFS_dom"/>
</dbReference>
<feature type="transmembrane region" description="Helical" evidence="6">
    <location>
        <begin position="219"/>
        <end position="238"/>
    </location>
</feature>
<feature type="transmembrane region" description="Helical" evidence="6">
    <location>
        <begin position="287"/>
        <end position="308"/>
    </location>
</feature>
<evidence type="ECO:0000256" key="4">
    <source>
        <dbReference type="ARBA" id="ARBA00022989"/>
    </source>
</evidence>
<dbReference type="PANTHER" id="PTHR23501:SF195">
    <property type="entry name" value="PEP5"/>
    <property type="match status" value="1"/>
</dbReference>
<feature type="transmembrane region" description="Helical" evidence="6">
    <location>
        <begin position="350"/>
        <end position="369"/>
    </location>
</feature>
<dbReference type="InterPro" id="IPR036259">
    <property type="entry name" value="MFS_trans_sf"/>
</dbReference>
<feature type="transmembrane region" description="Helical" evidence="6">
    <location>
        <begin position="250"/>
        <end position="267"/>
    </location>
</feature>
<comment type="subcellular location">
    <subcellularLocation>
        <location evidence="1">Membrane</location>
        <topology evidence="1">Multi-pass membrane protein</topology>
    </subcellularLocation>
</comment>
<dbReference type="GO" id="GO:0005886">
    <property type="term" value="C:plasma membrane"/>
    <property type="evidence" value="ECO:0007669"/>
    <property type="project" value="TreeGrafter"/>
</dbReference>
<dbReference type="PROSITE" id="PS50850">
    <property type="entry name" value="MFS"/>
    <property type="match status" value="1"/>
</dbReference>
<dbReference type="RefSeq" id="XP_016643262.1">
    <property type="nucleotide sequence ID" value="XM_016787153.1"/>
</dbReference>
<accession>A0A084G801</accession>
<dbReference type="InterPro" id="IPR010573">
    <property type="entry name" value="MFS_Str1/Tri12-like"/>
</dbReference>
<keyword evidence="3 6" id="KW-0812">Transmembrane</keyword>